<organism evidence="1 2">
    <name type="scientific">Eretmocerus hayati</name>
    <dbReference type="NCBI Taxonomy" id="131215"/>
    <lineage>
        <taxon>Eukaryota</taxon>
        <taxon>Metazoa</taxon>
        <taxon>Ecdysozoa</taxon>
        <taxon>Arthropoda</taxon>
        <taxon>Hexapoda</taxon>
        <taxon>Insecta</taxon>
        <taxon>Pterygota</taxon>
        <taxon>Neoptera</taxon>
        <taxon>Endopterygota</taxon>
        <taxon>Hymenoptera</taxon>
        <taxon>Apocrita</taxon>
        <taxon>Proctotrupomorpha</taxon>
        <taxon>Chalcidoidea</taxon>
        <taxon>Aphelinidae</taxon>
        <taxon>Aphelininae</taxon>
        <taxon>Eretmocerus</taxon>
    </lineage>
</organism>
<sequence length="652" mass="72716">MLYAERQVLTSEYDKEIAEFSVRSCSVLNWISRKGTKQDLWNTVSPKMAQRVFSGMLNESLSILVARFIHGRPSLARSMQFWSDAFNVLRCTAYLSLSACNSGDEMKGCNVKKLSTYARDIHAKCNELLICLLLRGAPLEVLFQVFRNGLDDLTISHPRQGPSPWIYISAPNLFGVLRAKSRGYGELSEDRATILELYVLKSQPQPSWSQLIKALSMSDFALGRILLRLLMRQCIGQNMPSKPRPRKVSSVYKNSIEDKDEGNTCGGFLCAGISCKRSLLLTPVSGLHALVYVLTGIGGCEPRQVVLPAIKLDPGWSGHLDRQQVWNQDRPPWLNALLAHVQPIMNPIIETLLDAVKTGASTYQAMSLVLACFGELFECLPLGVLRMSFAMDENMPAHCQPIGGSVILQLLCTSLYSALHEKSSPLESNSPINTDSASPQVQFDEQTIKESNKQNKVSEHYSGLMEALCSIDEDDKHTAQITELLSFVRESLSRRQSAAECSHVADIGCVVQTHTDELGFTETGRTSLKIVHEYVIRSWKTLLELLKSGGDDQNLTEIGLRPLALLPTPSEPLTKIMFKIEESPFDELLHEYEGAHWDLMLGVPLGVSKQRVRAQVLSRPELANILRLDRSEREAAHFVKQLCTTGTITKRK</sequence>
<reference evidence="1" key="1">
    <citation type="submission" date="2023-04" db="EMBL/GenBank/DDBJ databases">
        <title>A chromosome-level genome assembly of the parasitoid wasp Eretmocerus hayati.</title>
        <authorList>
            <person name="Zhong Y."/>
            <person name="Liu S."/>
            <person name="Liu Y."/>
        </authorList>
    </citation>
    <scope>NUCLEOTIDE SEQUENCE</scope>
    <source>
        <strain evidence="1">ZJU_SS_LIU_2023</strain>
    </source>
</reference>
<dbReference type="Proteomes" id="UP001239111">
    <property type="component" value="Chromosome 3"/>
</dbReference>
<proteinExistence type="predicted"/>
<comment type="caution">
    <text evidence="1">The sequence shown here is derived from an EMBL/GenBank/DDBJ whole genome shotgun (WGS) entry which is preliminary data.</text>
</comment>
<evidence type="ECO:0000313" key="1">
    <source>
        <dbReference type="EMBL" id="KAJ8673920.1"/>
    </source>
</evidence>
<dbReference type="EMBL" id="CM056743">
    <property type="protein sequence ID" value="KAJ8673920.1"/>
    <property type="molecule type" value="Genomic_DNA"/>
</dbReference>
<evidence type="ECO:0000313" key="2">
    <source>
        <dbReference type="Proteomes" id="UP001239111"/>
    </source>
</evidence>
<gene>
    <name evidence="1" type="ORF">QAD02_005182</name>
</gene>
<keyword evidence="2" id="KW-1185">Reference proteome</keyword>
<name>A0ACC2NWJ4_9HYME</name>
<protein>
    <submittedName>
        <fullName evidence="1">Uncharacterized protein</fullName>
    </submittedName>
</protein>
<accession>A0ACC2NWJ4</accession>